<dbReference type="EC" id="3.2.1.39" evidence="3"/>
<keyword evidence="9" id="KW-1185">Reference proteome</keyword>
<dbReference type="InterPro" id="IPR044965">
    <property type="entry name" value="Glyco_hydro_17_plant"/>
</dbReference>
<dbReference type="PANTHER" id="PTHR32227">
    <property type="entry name" value="GLUCAN ENDO-1,3-BETA-GLUCOSIDASE BG1-RELATED-RELATED"/>
    <property type="match status" value="1"/>
</dbReference>
<reference evidence="8" key="1">
    <citation type="submission" date="2019-09" db="EMBL/GenBank/DDBJ databases">
        <title>Draft genome information of white flower Hibiscus syriacus.</title>
        <authorList>
            <person name="Kim Y.-M."/>
        </authorList>
    </citation>
    <scope>NUCLEOTIDE SEQUENCE [LARGE SCALE GENOMIC DNA]</scope>
    <source>
        <strain evidence="8">YM2019G1</strain>
    </source>
</reference>
<dbReference type="Pfam" id="PF00332">
    <property type="entry name" value="Glyco_hydro_17"/>
    <property type="match status" value="1"/>
</dbReference>
<evidence type="ECO:0000256" key="6">
    <source>
        <dbReference type="RuleBase" id="RU004335"/>
    </source>
</evidence>
<evidence type="ECO:0000313" key="8">
    <source>
        <dbReference type="EMBL" id="KAE8694520.1"/>
    </source>
</evidence>
<dbReference type="Proteomes" id="UP000436088">
    <property type="component" value="Unassembled WGS sequence"/>
</dbReference>
<protein>
    <recommendedName>
        <fullName evidence="3">glucan endo-1,3-beta-D-glucosidase</fullName>
        <ecNumber evidence="3">3.2.1.39</ecNumber>
    </recommendedName>
</protein>
<dbReference type="SUPFAM" id="SSF51445">
    <property type="entry name" value="(Trans)glycosidases"/>
    <property type="match status" value="1"/>
</dbReference>
<dbReference type="AlphaFoldDB" id="A0A6A2ZRV7"/>
<keyword evidence="4 7" id="KW-0378">Hydrolase</keyword>
<comment type="catalytic activity">
    <reaction evidence="1">
        <text>Hydrolysis of (1-&gt;3)-beta-D-glucosidic linkages in (1-&gt;3)-beta-D-glucans.</text>
        <dbReference type="EC" id="3.2.1.39"/>
    </reaction>
</comment>
<dbReference type="Gene3D" id="3.20.20.80">
    <property type="entry name" value="Glycosidases"/>
    <property type="match status" value="1"/>
</dbReference>
<sequence length="281" mass="31061">MQTLQTSFVAASLDGQIRVSTPHSLGILSNSTPPSTGKFRQGYDTHVLKPLLSFRRDTNSPFMVNPYPVFYCSPDTLDYTLFRPNAGVFRPNAHLDTVYSAMKLLGFDDLDIVIAETGWPSLGDPIQVGVDAETAAEYNGNLIRHVTSGVGTPLMPNRTFETYIIALFDEHLKPGPTCERYFGLFRPDLTPAYDIGILRPTVAAAAANIQHATCLLASEARDDAFVTTTTPVPTTTPSYQMRRYDGKQRLCLLEMSADENGLRRNIEHECSSLSPIHECKL</sequence>
<dbReference type="GO" id="GO:0042973">
    <property type="term" value="F:glucan endo-1,3-beta-D-glucosidase activity"/>
    <property type="evidence" value="ECO:0007669"/>
    <property type="project" value="UniProtKB-EC"/>
</dbReference>
<name>A0A6A2ZRV7_HIBSY</name>
<evidence type="ECO:0000256" key="4">
    <source>
        <dbReference type="ARBA" id="ARBA00022801"/>
    </source>
</evidence>
<evidence type="ECO:0000313" key="9">
    <source>
        <dbReference type="Proteomes" id="UP000436088"/>
    </source>
</evidence>
<proteinExistence type="inferred from homology"/>
<evidence type="ECO:0000256" key="7">
    <source>
        <dbReference type="RuleBase" id="RU004336"/>
    </source>
</evidence>
<comment type="caution">
    <text evidence="8">The sequence shown here is derived from an EMBL/GenBank/DDBJ whole genome shotgun (WGS) entry which is preliminary data.</text>
</comment>
<evidence type="ECO:0000256" key="2">
    <source>
        <dbReference type="ARBA" id="ARBA00008773"/>
    </source>
</evidence>
<dbReference type="PROSITE" id="PS00587">
    <property type="entry name" value="GLYCOSYL_HYDROL_F17"/>
    <property type="match status" value="1"/>
</dbReference>
<gene>
    <name evidence="8" type="ORF">F3Y22_tig00110782pilonHSYRG00055</name>
</gene>
<dbReference type="OrthoDB" id="1938138at2759"/>
<comment type="similarity">
    <text evidence="2 6">Belongs to the glycosyl hydrolase 17 family.</text>
</comment>
<dbReference type="InterPro" id="IPR000490">
    <property type="entry name" value="Glyco_hydro_17"/>
</dbReference>
<dbReference type="GO" id="GO:0005975">
    <property type="term" value="P:carbohydrate metabolic process"/>
    <property type="evidence" value="ECO:0007669"/>
    <property type="project" value="InterPro"/>
</dbReference>
<keyword evidence="5 7" id="KW-0326">Glycosidase</keyword>
<accession>A0A6A2ZRV7</accession>
<evidence type="ECO:0000256" key="1">
    <source>
        <dbReference type="ARBA" id="ARBA00000382"/>
    </source>
</evidence>
<dbReference type="InterPro" id="IPR017853">
    <property type="entry name" value="GH"/>
</dbReference>
<evidence type="ECO:0000256" key="3">
    <source>
        <dbReference type="ARBA" id="ARBA00012780"/>
    </source>
</evidence>
<organism evidence="8 9">
    <name type="scientific">Hibiscus syriacus</name>
    <name type="common">Rose of Sharon</name>
    <dbReference type="NCBI Taxonomy" id="106335"/>
    <lineage>
        <taxon>Eukaryota</taxon>
        <taxon>Viridiplantae</taxon>
        <taxon>Streptophyta</taxon>
        <taxon>Embryophyta</taxon>
        <taxon>Tracheophyta</taxon>
        <taxon>Spermatophyta</taxon>
        <taxon>Magnoliopsida</taxon>
        <taxon>eudicotyledons</taxon>
        <taxon>Gunneridae</taxon>
        <taxon>Pentapetalae</taxon>
        <taxon>rosids</taxon>
        <taxon>malvids</taxon>
        <taxon>Malvales</taxon>
        <taxon>Malvaceae</taxon>
        <taxon>Malvoideae</taxon>
        <taxon>Hibiscus</taxon>
    </lineage>
</organism>
<evidence type="ECO:0000256" key="5">
    <source>
        <dbReference type="ARBA" id="ARBA00023295"/>
    </source>
</evidence>
<dbReference type="EMBL" id="VEPZ02001109">
    <property type="protein sequence ID" value="KAE8694520.1"/>
    <property type="molecule type" value="Genomic_DNA"/>
</dbReference>